<proteinExistence type="predicted"/>
<dbReference type="Proteomes" id="UP000078240">
    <property type="component" value="Unassembled WGS sequence"/>
</dbReference>
<gene>
    <name evidence="2" type="ORF">VFPBJ_05131</name>
</gene>
<evidence type="ECO:0000256" key="1">
    <source>
        <dbReference type="SAM" id="SignalP"/>
    </source>
</evidence>
<protein>
    <submittedName>
        <fullName evidence="2">Uncharacterized protein</fullName>
    </submittedName>
</protein>
<feature type="chain" id="PRO_5008103020" evidence="1">
    <location>
        <begin position="29"/>
        <end position="126"/>
    </location>
</feature>
<sequence>MAQECLGNSWVLLFAATLLSLRHRDGNCQSIRHGFATMFTREELVSFDLGDMEFDAESERAPELKQCRDILDAFNAFAVSTSIADLADSIAGVTLSPRGKKQALAEGAVITRRFRRAKRYLHLRPG</sequence>
<evidence type="ECO:0000313" key="2">
    <source>
        <dbReference type="EMBL" id="OAQ82546.1"/>
    </source>
</evidence>
<feature type="signal peptide" evidence="1">
    <location>
        <begin position="1"/>
        <end position="28"/>
    </location>
</feature>
<comment type="caution">
    <text evidence="2">The sequence shown here is derived from an EMBL/GenBank/DDBJ whole genome shotgun (WGS) entry which is preliminary data.</text>
</comment>
<dbReference type="AlphaFoldDB" id="A0A179GX45"/>
<evidence type="ECO:0000313" key="3">
    <source>
        <dbReference type="Proteomes" id="UP000078240"/>
    </source>
</evidence>
<name>A0A179GX45_PURLI</name>
<reference evidence="2 3" key="1">
    <citation type="submission" date="2016-01" db="EMBL/GenBank/DDBJ databases">
        <title>Biosynthesis of antibiotic leucinostatins and their inhibition on Phytophthora in bio-control Purpureocillium lilacinum.</title>
        <authorList>
            <person name="Wang G."/>
            <person name="Liu Z."/>
            <person name="Lin R."/>
            <person name="Li E."/>
            <person name="Mao Z."/>
            <person name="Ling J."/>
            <person name="Yin W."/>
            <person name="Xie B."/>
        </authorList>
    </citation>
    <scope>NUCLEOTIDE SEQUENCE [LARGE SCALE GENOMIC DNA]</scope>
    <source>
        <strain evidence="2">PLBJ-1</strain>
    </source>
</reference>
<accession>A0A179GX45</accession>
<organism evidence="2 3">
    <name type="scientific">Purpureocillium lilacinum</name>
    <name type="common">Paecilomyces lilacinus</name>
    <dbReference type="NCBI Taxonomy" id="33203"/>
    <lineage>
        <taxon>Eukaryota</taxon>
        <taxon>Fungi</taxon>
        <taxon>Dikarya</taxon>
        <taxon>Ascomycota</taxon>
        <taxon>Pezizomycotina</taxon>
        <taxon>Sordariomycetes</taxon>
        <taxon>Hypocreomycetidae</taxon>
        <taxon>Hypocreales</taxon>
        <taxon>Ophiocordycipitaceae</taxon>
        <taxon>Purpureocillium</taxon>
    </lineage>
</organism>
<dbReference type="EMBL" id="LSBH01000003">
    <property type="protein sequence ID" value="OAQ82546.1"/>
    <property type="molecule type" value="Genomic_DNA"/>
</dbReference>
<keyword evidence="1" id="KW-0732">Signal</keyword>